<accession>A0A9P5YRH5</accession>
<dbReference type="EMBL" id="MU155451">
    <property type="protein sequence ID" value="KAF9473339.1"/>
    <property type="molecule type" value="Genomic_DNA"/>
</dbReference>
<reference evidence="1" key="1">
    <citation type="submission" date="2020-11" db="EMBL/GenBank/DDBJ databases">
        <authorList>
            <consortium name="DOE Joint Genome Institute"/>
            <person name="Ahrendt S."/>
            <person name="Riley R."/>
            <person name="Andreopoulos W."/>
            <person name="Labutti K."/>
            <person name="Pangilinan J."/>
            <person name="Ruiz-Duenas F.J."/>
            <person name="Barrasa J.M."/>
            <person name="Sanchez-Garcia M."/>
            <person name="Camarero S."/>
            <person name="Miyauchi S."/>
            <person name="Serrano A."/>
            <person name="Linde D."/>
            <person name="Babiker R."/>
            <person name="Drula E."/>
            <person name="Ayuso-Fernandez I."/>
            <person name="Pacheco R."/>
            <person name="Padilla G."/>
            <person name="Ferreira P."/>
            <person name="Barriuso J."/>
            <person name="Kellner H."/>
            <person name="Castanera R."/>
            <person name="Alfaro M."/>
            <person name="Ramirez L."/>
            <person name="Pisabarro A.G."/>
            <person name="Kuo A."/>
            <person name="Tritt A."/>
            <person name="Lipzen A."/>
            <person name="He G."/>
            <person name="Yan M."/>
            <person name="Ng V."/>
            <person name="Cullen D."/>
            <person name="Martin F."/>
            <person name="Rosso M.-N."/>
            <person name="Henrissat B."/>
            <person name="Hibbett D."/>
            <person name="Martinez A.T."/>
            <person name="Grigoriev I.V."/>
        </authorList>
    </citation>
    <scope>NUCLEOTIDE SEQUENCE</scope>
    <source>
        <strain evidence="1">CIRM-BRFM 674</strain>
    </source>
</reference>
<comment type="caution">
    <text evidence="1">The sequence shown here is derived from an EMBL/GenBank/DDBJ whole genome shotgun (WGS) entry which is preliminary data.</text>
</comment>
<name>A0A9P5YRH5_9AGAR</name>
<dbReference type="Proteomes" id="UP000807469">
    <property type="component" value="Unassembled WGS sequence"/>
</dbReference>
<sequence>MIVATIAFSMEMNIRNITHSINLGLLFSIPILVQQNGQAGHDLASAAFEGGEAQPALSMQLQKHLQNVDGFLQKLIIADIKGTCLIVALNIASGNTASTSRLACVEAG</sequence>
<dbReference type="AlphaFoldDB" id="A0A9P5YRH5"/>
<gene>
    <name evidence="1" type="ORF">BDN70DRAFT_937519</name>
</gene>
<proteinExistence type="predicted"/>
<organism evidence="1 2">
    <name type="scientific">Pholiota conissans</name>
    <dbReference type="NCBI Taxonomy" id="109636"/>
    <lineage>
        <taxon>Eukaryota</taxon>
        <taxon>Fungi</taxon>
        <taxon>Dikarya</taxon>
        <taxon>Basidiomycota</taxon>
        <taxon>Agaricomycotina</taxon>
        <taxon>Agaricomycetes</taxon>
        <taxon>Agaricomycetidae</taxon>
        <taxon>Agaricales</taxon>
        <taxon>Agaricineae</taxon>
        <taxon>Strophariaceae</taxon>
        <taxon>Pholiota</taxon>
    </lineage>
</organism>
<evidence type="ECO:0000313" key="1">
    <source>
        <dbReference type="EMBL" id="KAF9473339.1"/>
    </source>
</evidence>
<evidence type="ECO:0000313" key="2">
    <source>
        <dbReference type="Proteomes" id="UP000807469"/>
    </source>
</evidence>
<protein>
    <submittedName>
        <fullName evidence="1">Uncharacterized protein</fullName>
    </submittedName>
</protein>
<keyword evidence="2" id="KW-1185">Reference proteome</keyword>